<dbReference type="PANTHER" id="PTHR30250:SF26">
    <property type="entry name" value="PSMA PROTEIN"/>
    <property type="match status" value="1"/>
</dbReference>
<evidence type="ECO:0000256" key="5">
    <source>
        <dbReference type="ARBA" id="ARBA00023136"/>
    </source>
</evidence>
<evidence type="ECO:0000313" key="8">
    <source>
        <dbReference type="Proteomes" id="UP000009047"/>
    </source>
</evidence>
<evidence type="ECO:0000256" key="2">
    <source>
        <dbReference type="ARBA" id="ARBA00022475"/>
    </source>
</evidence>
<dbReference type="PRINTS" id="PR00342">
    <property type="entry name" value="RHESUSRHD"/>
</dbReference>
<evidence type="ECO:0000313" key="7">
    <source>
        <dbReference type="EMBL" id="ADK85046.1"/>
    </source>
</evidence>
<name>E1QHK3_DESB2</name>
<dbReference type="Proteomes" id="UP000009047">
    <property type="component" value="Chromosome"/>
</dbReference>
<evidence type="ECO:0000256" key="6">
    <source>
        <dbReference type="SAM" id="Phobius"/>
    </source>
</evidence>
<feature type="transmembrane region" description="Helical" evidence="6">
    <location>
        <begin position="302"/>
        <end position="329"/>
    </location>
</feature>
<dbReference type="HOGENOM" id="CLU_039378_0_0_7"/>
<proteinExistence type="predicted"/>
<dbReference type="EMBL" id="CP002085">
    <property type="protein sequence ID" value="ADK85046.1"/>
    <property type="molecule type" value="Genomic_DNA"/>
</dbReference>
<feature type="transmembrane region" description="Helical" evidence="6">
    <location>
        <begin position="341"/>
        <end position="365"/>
    </location>
</feature>
<dbReference type="PANTHER" id="PTHR30250">
    <property type="entry name" value="PST FAMILY PREDICTED COLANIC ACID TRANSPORTER"/>
    <property type="match status" value="1"/>
</dbReference>
<feature type="transmembrane region" description="Helical" evidence="6">
    <location>
        <begin position="159"/>
        <end position="179"/>
    </location>
</feature>
<keyword evidence="3 6" id="KW-0812">Transmembrane</keyword>
<dbReference type="KEGG" id="dbr:Deba_1678"/>
<keyword evidence="5 6" id="KW-0472">Membrane</keyword>
<gene>
    <name evidence="7" type="ordered locus">Deba_1678</name>
</gene>
<evidence type="ECO:0000256" key="4">
    <source>
        <dbReference type="ARBA" id="ARBA00022989"/>
    </source>
</evidence>
<feature type="transmembrane region" description="Helical" evidence="6">
    <location>
        <begin position="259"/>
        <end position="282"/>
    </location>
</feature>
<protein>
    <submittedName>
        <fullName evidence="7">Polysaccharide biosynthesis protein</fullName>
    </submittedName>
</protein>
<dbReference type="eggNOG" id="COG2244">
    <property type="taxonomic scope" value="Bacteria"/>
</dbReference>
<dbReference type="OrthoDB" id="580892at2"/>
<feature type="transmembrane region" description="Helical" evidence="6">
    <location>
        <begin position="462"/>
        <end position="485"/>
    </location>
</feature>
<feature type="transmembrane region" description="Helical" evidence="6">
    <location>
        <begin position="219"/>
        <end position="239"/>
    </location>
</feature>
<feature type="transmembrane region" description="Helical" evidence="6">
    <location>
        <begin position="83"/>
        <end position="106"/>
    </location>
</feature>
<dbReference type="Pfam" id="PF13440">
    <property type="entry name" value="Polysacc_synt_3"/>
    <property type="match status" value="1"/>
</dbReference>
<sequence length="500" mass="53411">MPRFSSTVNTLFNWTAMLVAIATGLVVTPLIISHLGKPLYGAWSLVLTIVGYSALLNVGVTPAISHYVAIYRGQKDTAAMAGVISNGLILLALLCALVVGGAWLAAEPVSELLDPSGQMRQTFATMLRLGGLGAACSFLGVYFMSILQAYELFLPNNAVVAFYHVYRTVAIAVVLGLGHGPIGLMAAHISAEALKALLHAVLCYRLLPHLRPDWRAFSPRTGLMLISFGALSTLLSVGDLLRFQLDQAVIGKFLDFTQIAIYAVAAMLVRYMLRIVGAFVDVLTPRLTSLTGGGHAAMTTELFLRSLTISSTISLILCAGLVLLGWPFLRLWLGQGFQGSVAVLWILAVSFTADLMQAPAVSVMFARERHGLLAAINMIEGACNLALSIYLAPRMGIVGVALGTAAPMLVNKLLVQPLVVSRELGLSYWRYWRPVGLPLVLMALVTAAGFALGLPYDNTMGWLGFLGWAVAVAAPFAAFMVFTLVRHGVDLTRGAGQPTP</sequence>
<keyword evidence="8" id="KW-1185">Reference proteome</keyword>
<feature type="transmembrane region" description="Helical" evidence="6">
    <location>
        <begin position="397"/>
        <end position="415"/>
    </location>
</feature>
<comment type="subcellular location">
    <subcellularLocation>
        <location evidence="1">Cell membrane</location>
        <topology evidence="1">Multi-pass membrane protein</topology>
    </subcellularLocation>
</comment>
<accession>E1QHK3</accession>
<organism evidence="7 8">
    <name type="scientific">Desulfarculus baarsii (strain ATCC 33931 / DSM 2075 / LMG 7858 / VKM B-1802 / 2st14)</name>
    <dbReference type="NCBI Taxonomy" id="644282"/>
    <lineage>
        <taxon>Bacteria</taxon>
        <taxon>Pseudomonadati</taxon>
        <taxon>Thermodesulfobacteriota</taxon>
        <taxon>Desulfarculia</taxon>
        <taxon>Desulfarculales</taxon>
        <taxon>Desulfarculaceae</taxon>
        <taxon>Desulfarculus</taxon>
    </lineage>
</organism>
<feature type="transmembrane region" description="Helical" evidence="6">
    <location>
        <begin position="12"/>
        <end position="32"/>
    </location>
</feature>
<keyword evidence="2" id="KW-1003">Cell membrane</keyword>
<feature type="transmembrane region" description="Helical" evidence="6">
    <location>
        <begin position="44"/>
        <end position="71"/>
    </location>
</feature>
<feature type="transmembrane region" description="Helical" evidence="6">
    <location>
        <begin position="185"/>
        <end position="207"/>
    </location>
</feature>
<evidence type="ECO:0000256" key="1">
    <source>
        <dbReference type="ARBA" id="ARBA00004651"/>
    </source>
</evidence>
<feature type="transmembrane region" description="Helical" evidence="6">
    <location>
        <begin position="435"/>
        <end position="456"/>
    </location>
</feature>
<dbReference type="STRING" id="644282.Deba_1678"/>
<keyword evidence="4 6" id="KW-1133">Transmembrane helix</keyword>
<dbReference type="InterPro" id="IPR002229">
    <property type="entry name" value="RhesusRHD"/>
</dbReference>
<dbReference type="AlphaFoldDB" id="E1QHK3"/>
<feature type="transmembrane region" description="Helical" evidence="6">
    <location>
        <begin position="126"/>
        <end position="147"/>
    </location>
</feature>
<evidence type="ECO:0000256" key="3">
    <source>
        <dbReference type="ARBA" id="ARBA00022692"/>
    </source>
</evidence>
<dbReference type="InterPro" id="IPR050833">
    <property type="entry name" value="Poly_Biosynth_Transport"/>
</dbReference>
<reference evidence="7 8" key="1">
    <citation type="journal article" date="2010" name="Stand. Genomic Sci.">
        <title>Complete genome sequence of Desulfarculus baarsii type strain (2st14).</title>
        <authorList>
            <person name="Sun H."/>
            <person name="Spring S."/>
            <person name="Lapidus A."/>
            <person name="Davenport K."/>
            <person name="Del Rio T.G."/>
            <person name="Tice H."/>
            <person name="Nolan M."/>
            <person name="Copeland A."/>
            <person name="Cheng J.F."/>
            <person name="Lucas S."/>
            <person name="Tapia R."/>
            <person name="Goodwin L."/>
            <person name="Pitluck S."/>
            <person name="Ivanova N."/>
            <person name="Pagani I."/>
            <person name="Mavromatis K."/>
            <person name="Ovchinnikova G."/>
            <person name="Pati A."/>
            <person name="Chen A."/>
            <person name="Palaniappan K."/>
            <person name="Hauser L."/>
            <person name="Chang Y.J."/>
            <person name="Jeffries C.D."/>
            <person name="Detter J.C."/>
            <person name="Han C."/>
            <person name="Rohde M."/>
            <person name="Brambilla E."/>
            <person name="Goker M."/>
            <person name="Woyke T."/>
            <person name="Bristow J."/>
            <person name="Eisen J.A."/>
            <person name="Markowitz V."/>
            <person name="Hugenholtz P."/>
            <person name="Kyrpides N.C."/>
            <person name="Klenk H.P."/>
            <person name="Land M."/>
        </authorList>
    </citation>
    <scope>NUCLEOTIDE SEQUENCE [LARGE SCALE GENOMIC DNA]</scope>
    <source>
        <strain evidence="8">ATCC 33931 / DSM 2075 / LMG 7858 / VKM B-1802 / 2st14</strain>
    </source>
</reference>
<dbReference type="GO" id="GO:0005886">
    <property type="term" value="C:plasma membrane"/>
    <property type="evidence" value="ECO:0007669"/>
    <property type="project" value="UniProtKB-SubCell"/>
</dbReference>
<dbReference type="RefSeq" id="WP_013258499.1">
    <property type="nucleotide sequence ID" value="NC_014365.1"/>
</dbReference>